<dbReference type="EMBL" id="KY971610">
    <property type="protein sequence ID" value="ASD51989.1"/>
    <property type="molecule type" value="Genomic_DNA"/>
</dbReference>
<protein>
    <submittedName>
        <fullName evidence="1">Uncharacterized protein</fullName>
    </submittedName>
</protein>
<gene>
    <name evidence="1" type="ORF">PspYZU05_37</name>
</gene>
<keyword evidence="2" id="KW-1185">Reference proteome</keyword>
<proteinExistence type="predicted"/>
<evidence type="ECO:0000313" key="2">
    <source>
        <dbReference type="Proteomes" id="UP000247773"/>
    </source>
</evidence>
<evidence type="ECO:0000313" key="1">
    <source>
        <dbReference type="EMBL" id="ASD51989.1"/>
    </source>
</evidence>
<reference evidence="1 2" key="1">
    <citation type="submission" date="2017-04" db="EMBL/GenBank/DDBJ databases">
        <title>Isolation of lytic bacteriophages infecting Pseudomonas strains for biocontrol of fish and shrimp spoilage during chilled storage.</title>
        <authorList>
            <person name="Yang Z."/>
            <person name="Tao X."/>
            <person name="Gao L."/>
            <person name="Rao S."/>
        </authorList>
    </citation>
    <scope>NUCLEOTIDE SEQUENCE [LARGE SCALE GENOMIC DNA]</scope>
</reference>
<dbReference type="Proteomes" id="UP000247773">
    <property type="component" value="Genome"/>
</dbReference>
<accession>A0A2U7NBP1</accession>
<sequence length="255" mass="29708">MKLFVAHDSDISLSSASQPYNGAPLRAFRTIKGLLSTISLSDKHRIYEITVFSDDTAELELKFSKQTCIYKSVPISRFRVARKVPELEIANACVIRDGFVFDMNIDWYVNNIHVPEEVTNEIFLVLYRDADINNHTFFIRDYRVFLDKDEAEKAKKLDKNGRVYKIVISRYVLRDISEENLTNVLFTANFTKTHRTFKPDIIASNQLIYECTTDKEIKEKENDLLTRILNDPETRISSKFKDEVLQYLNINLFKG</sequence>
<name>A0A2U7NBP1_9CAUD</name>
<organism evidence="1 2">
    <name type="scientific">Pseudomonas phage PspYZU05</name>
    <dbReference type="NCBI Taxonomy" id="1983556"/>
    <lineage>
        <taxon>Viruses</taxon>
        <taxon>Duplodnaviria</taxon>
        <taxon>Heunggongvirae</taxon>
        <taxon>Uroviricota</taxon>
        <taxon>Caudoviricetes</taxon>
        <taxon>Pantevenvirales</taxon>
        <taxon>Straboviridae</taxon>
        <taxon>Jiangsuvirus</taxon>
        <taxon>Jiangsuvirus pspyzu05</taxon>
    </lineage>
</organism>